<dbReference type="AlphaFoldDB" id="A0A7J6CK97"/>
<accession>A0A7J6CK97</accession>
<reference evidence="1 2" key="1">
    <citation type="submission" date="2020-04" db="EMBL/GenBank/DDBJ databases">
        <title>Chromosome-level genome assembly of a cyprinid fish Onychostoma macrolepis by integration of Nanopore Sequencing, Bionano and Hi-C technology.</title>
        <authorList>
            <person name="Wang D."/>
        </authorList>
    </citation>
    <scope>NUCLEOTIDE SEQUENCE [LARGE SCALE GENOMIC DNA]</scope>
    <source>
        <strain evidence="1">SWU-2019</strain>
        <tissue evidence="1">Muscle</tissue>
    </source>
</reference>
<name>A0A7J6CK97_9TELE</name>
<gene>
    <name evidence="1" type="ORF">G5714_011940</name>
</gene>
<comment type="caution">
    <text evidence="1">The sequence shown here is derived from an EMBL/GenBank/DDBJ whole genome shotgun (WGS) entry which is preliminary data.</text>
</comment>
<evidence type="ECO:0000313" key="2">
    <source>
        <dbReference type="Proteomes" id="UP000579812"/>
    </source>
</evidence>
<dbReference type="EMBL" id="JAAMOB010000011">
    <property type="protein sequence ID" value="KAF4107576.1"/>
    <property type="molecule type" value="Genomic_DNA"/>
</dbReference>
<evidence type="ECO:0000313" key="1">
    <source>
        <dbReference type="EMBL" id="KAF4107576.1"/>
    </source>
</evidence>
<proteinExistence type="predicted"/>
<protein>
    <submittedName>
        <fullName evidence="1">Uncharacterized protein</fullName>
    </submittedName>
</protein>
<organism evidence="1 2">
    <name type="scientific">Onychostoma macrolepis</name>
    <dbReference type="NCBI Taxonomy" id="369639"/>
    <lineage>
        <taxon>Eukaryota</taxon>
        <taxon>Metazoa</taxon>
        <taxon>Chordata</taxon>
        <taxon>Craniata</taxon>
        <taxon>Vertebrata</taxon>
        <taxon>Euteleostomi</taxon>
        <taxon>Actinopterygii</taxon>
        <taxon>Neopterygii</taxon>
        <taxon>Teleostei</taxon>
        <taxon>Ostariophysi</taxon>
        <taxon>Cypriniformes</taxon>
        <taxon>Cyprinidae</taxon>
        <taxon>Acrossocheilinae</taxon>
        <taxon>Onychostoma</taxon>
    </lineage>
</organism>
<dbReference type="Proteomes" id="UP000579812">
    <property type="component" value="Unassembled WGS sequence"/>
</dbReference>
<sequence>MAVMTLGSSLRADPDVFSEAGAAYGAVSENTVRFGKLLIGGHSAVSNNDVKTSDGSQSNEEVRLLPAKAKLQRLGSSVQCRNDSMVLRIPGPRMPPFLVDRGEESPVPLSELPASCGFSLKRVRRDVSLVAPYRGCHVRQQDFSYILPLIIMGEPVQMSCPVSPRLPAVSCFSSGMMITLGIRADDVKVKVDGSWQPLLLTFTQCSFTLEATAGSMVVTAPFTGSCWEVTDTEWQLPLMYGDREMTLSCPLTQPTIAPATPAVRDPDMQQMFAPFPFGRPWWYPPYYPGVPGATLPPTVPTTTTPFQYPIQQHLFPHMNPRPIFDPYFYPKGGPAPTPAQQPQYPWYPKFPPMYGFQIPVEVTTPATTTTAPAPYQPQYQGYPVYSPFYGYQPIKSFVPPVVQYPFMPQYPKDPIFGPRSP</sequence>
<keyword evidence="2" id="KW-1185">Reference proteome</keyword>